<evidence type="ECO:0000313" key="4">
    <source>
        <dbReference type="Proteomes" id="UP000192251"/>
    </source>
</evidence>
<dbReference type="RefSeq" id="WP_084747172.1">
    <property type="nucleotide sequence ID" value="NZ_CP020563.1"/>
</dbReference>
<dbReference type="EMBL" id="CP020563">
    <property type="protein sequence ID" value="ARF73380.1"/>
    <property type="molecule type" value="Genomic_DNA"/>
</dbReference>
<dbReference type="InterPro" id="IPR002372">
    <property type="entry name" value="PQQ_rpt_dom"/>
</dbReference>
<feature type="domain" description="Pyrrolo-quinoline quinone repeat" evidence="2">
    <location>
        <begin position="101"/>
        <end position="243"/>
    </location>
</feature>
<keyword evidence="4" id="KW-1185">Reference proteome</keyword>
<keyword evidence="1" id="KW-0812">Transmembrane</keyword>
<accession>A0ABC8BUH5</accession>
<feature type="transmembrane region" description="Helical" evidence="1">
    <location>
        <begin position="75"/>
        <end position="94"/>
    </location>
</feature>
<gene>
    <name evidence="3" type="ORF">B7C62_14710</name>
</gene>
<dbReference type="KEGG" id="kab:B7C62_14710"/>
<name>A0ABC8BUH5_9ACTN</name>
<feature type="transmembrane region" description="Helical" evidence="1">
    <location>
        <begin position="45"/>
        <end position="63"/>
    </location>
</feature>
<dbReference type="InterPro" id="IPR015943">
    <property type="entry name" value="WD40/YVTN_repeat-like_dom_sf"/>
</dbReference>
<dbReference type="Gene3D" id="2.130.10.10">
    <property type="entry name" value="YVTN repeat-like/Quinoprotein amine dehydrogenase"/>
    <property type="match status" value="1"/>
</dbReference>
<evidence type="ECO:0000256" key="1">
    <source>
        <dbReference type="SAM" id="Phobius"/>
    </source>
</evidence>
<keyword evidence="1" id="KW-1133">Transmembrane helix</keyword>
<dbReference type="Proteomes" id="UP000192251">
    <property type="component" value="Chromosome"/>
</dbReference>
<dbReference type="SUPFAM" id="SSF50998">
    <property type="entry name" value="Quinoprotein alcohol dehydrogenase-like"/>
    <property type="match status" value="1"/>
</dbReference>
<dbReference type="Pfam" id="PF13360">
    <property type="entry name" value="PQQ_2"/>
    <property type="match status" value="1"/>
</dbReference>
<dbReference type="AlphaFoldDB" id="A0ABC8BUH5"/>
<sequence>MEKTDSGTPVWAQRAAALGLGLLTGATGGLIVGAVVLLAMDGPSFAVLFTLVLAVLIGVLTVLSGASRLSRRRWAGACGALAGLVLATSMFVGYRSNWAEEVWAVPDDRPGAADAVGTWTTSDLVVRAQQDLVSAYRISDGAAVWTWEPPDRDTVCAMSTATHGGLGLIGHAPEGRPCRRTAALDLKEGTTRWEHRDKAPGLSADDLFSRSVALAGDVAVVQDGSGWRGLSAADGRERWYAEAGEGCRPAVVDAALRTVLAVVHCPSRPESGRAEALRLAPATGAVSTRTALPVQDPFTRYAMVAADPLTLWVEEPVVRGTRAVLVIDDRGAVRTTIPTRASDHTLLVGSYGTHRAVTFGARPLPAAVVVEGLLIAPAVEPGDRSVVSNRNGHLIDYDGRLVAISLEDGERRWTSELDDETRGIATGDGSVWVLGREKLFRIDPMNGRHLRALTLTDLTYKEPAELTVHGDRYLVVAENSTGGVPPIRALRPDFVF</sequence>
<feature type="transmembrane region" description="Helical" evidence="1">
    <location>
        <begin position="15"/>
        <end position="39"/>
    </location>
</feature>
<protein>
    <recommendedName>
        <fullName evidence="2">Pyrrolo-quinoline quinone repeat domain-containing protein</fullName>
    </recommendedName>
</protein>
<evidence type="ECO:0000313" key="3">
    <source>
        <dbReference type="EMBL" id="ARF73380.1"/>
    </source>
</evidence>
<dbReference type="InterPro" id="IPR011047">
    <property type="entry name" value="Quinoprotein_ADH-like_sf"/>
</dbReference>
<evidence type="ECO:0000259" key="2">
    <source>
        <dbReference type="Pfam" id="PF13360"/>
    </source>
</evidence>
<reference evidence="3 4" key="1">
    <citation type="submission" date="2017-04" db="EMBL/GenBank/DDBJ databases">
        <title>The complete genome sequence of Streptomyces albolongus YIM 101047, the producer of novel bafilomycins and novel odoriferous sesquiterpenoids.</title>
        <authorList>
            <person name="Yin M."/>
            <person name="Jiang Y."/>
        </authorList>
    </citation>
    <scope>NUCLEOTIDE SEQUENCE [LARGE SCALE GENOMIC DNA]</scope>
    <source>
        <strain evidence="3 4">YIM 101047</strain>
    </source>
</reference>
<organism evidence="3 4">
    <name type="scientific">Kitasatospora albolonga</name>
    <dbReference type="NCBI Taxonomy" id="68173"/>
    <lineage>
        <taxon>Bacteria</taxon>
        <taxon>Bacillati</taxon>
        <taxon>Actinomycetota</taxon>
        <taxon>Actinomycetes</taxon>
        <taxon>Kitasatosporales</taxon>
        <taxon>Streptomycetaceae</taxon>
        <taxon>Kitasatospora</taxon>
    </lineage>
</organism>
<proteinExistence type="predicted"/>
<keyword evidence="1" id="KW-0472">Membrane</keyword>